<keyword evidence="1" id="KW-0732">Signal</keyword>
<gene>
    <name evidence="2" type="ORF">TCNE_LOCUS17296</name>
</gene>
<protein>
    <submittedName>
        <fullName evidence="2 4">Uncharacterized protein</fullName>
    </submittedName>
</protein>
<organism evidence="3 4">
    <name type="scientific">Toxocara canis</name>
    <name type="common">Canine roundworm</name>
    <dbReference type="NCBI Taxonomy" id="6265"/>
    <lineage>
        <taxon>Eukaryota</taxon>
        <taxon>Metazoa</taxon>
        <taxon>Ecdysozoa</taxon>
        <taxon>Nematoda</taxon>
        <taxon>Chromadorea</taxon>
        <taxon>Rhabditida</taxon>
        <taxon>Spirurina</taxon>
        <taxon>Ascaridomorpha</taxon>
        <taxon>Ascaridoidea</taxon>
        <taxon>Toxocaridae</taxon>
        <taxon>Toxocara</taxon>
    </lineage>
</organism>
<reference evidence="2 3" key="2">
    <citation type="submission" date="2018-11" db="EMBL/GenBank/DDBJ databases">
        <authorList>
            <consortium name="Pathogen Informatics"/>
        </authorList>
    </citation>
    <scope>NUCLEOTIDE SEQUENCE [LARGE SCALE GENOMIC DNA]</scope>
</reference>
<reference evidence="4" key="1">
    <citation type="submission" date="2016-06" db="UniProtKB">
        <authorList>
            <consortium name="WormBaseParasite"/>
        </authorList>
    </citation>
    <scope>IDENTIFICATION</scope>
</reference>
<evidence type="ECO:0000313" key="2">
    <source>
        <dbReference type="EMBL" id="VDM48617.1"/>
    </source>
</evidence>
<dbReference type="WBParaSite" id="TCNE_0001729701-mRNA-1">
    <property type="protein sequence ID" value="TCNE_0001729701-mRNA-1"/>
    <property type="gene ID" value="TCNE_0001729701"/>
</dbReference>
<dbReference type="AlphaFoldDB" id="A0A183V976"/>
<name>A0A183V976_TOXCA</name>
<evidence type="ECO:0000313" key="4">
    <source>
        <dbReference type="WBParaSite" id="TCNE_0001729701-mRNA-1"/>
    </source>
</evidence>
<proteinExistence type="predicted"/>
<accession>A0A183V976</accession>
<sequence>MRSKHDETNVESELNIPHIMLLSVVVLAIHITTAESADGESCPLEDLDVRTNSTYVIYGVTSDETVFLFSSDDIAKSGRTPRDQLASYLNQTGKTGANRMFPAGGRLEVLYFVQKNYMPWEFHLVIRVRDRFENETDNHGVPRRTRFLRKYNNASFGDVFSVADTDHIRFHLKYTDEHGLHGGIVTWPFIYLFEIERKKHYLRFKTIERPNGYRYTDESRLWNEGDDLAQNSELERLGKEWSHNAVTQNSGKMVKGLVSPTKKADFRLLKVCLERSRFLSAELRGSRSVFHQVPLRGTEVSMCGTLETSGRRVKAGGGDGGD</sequence>
<dbReference type="Proteomes" id="UP000050794">
    <property type="component" value="Unassembled WGS sequence"/>
</dbReference>
<dbReference type="EMBL" id="UYWY01024311">
    <property type="protein sequence ID" value="VDM48617.1"/>
    <property type="molecule type" value="Genomic_DNA"/>
</dbReference>
<evidence type="ECO:0000256" key="1">
    <source>
        <dbReference type="SAM" id="SignalP"/>
    </source>
</evidence>
<feature type="chain" id="PRO_5044553684" evidence="1">
    <location>
        <begin position="37"/>
        <end position="322"/>
    </location>
</feature>
<keyword evidence="3" id="KW-1185">Reference proteome</keyword>
<evidence type="ECO:0000313" key="3">
    <source>
        <dbReference type="Proteomes" id="UP000050794"/>
    </source>
</evidence>
<feature type="signal peptide" evidence="1">
    <location>
        <begin position="1"/>
        <end position="36"/>
    </location>
</feature>